<keyword evidence="2" id="KW-1185">Reference proteome</keyword>
<sequence>MNNSDTAHFVMTAVHGGHPSGRRHATLKIAPGSFFVRRDDPRTFRWQWGKQLPPLPKGEIEVAAEKFALTANNITYARLGDSGRYWDFFPQADGWGSVPVWGYGRVIASRHEEIAEGERIYGYFPMSSHLRLAPEKVTARRFLDGAGHRRELPSTYNEYSRVTEPETDRENPHLVLRPLFSLSFFLADWLQQQRAFGAEQILISSASSKTALGLGFMLTGADRPAGEVIGLTAPANRSFVESTGLYDTVLCYSDLDTVRRRPSVYVDISGNQSSRAAVHRHLGDALRHSCRVGFTHWDAASTNLREREPGLPGPPPTLFFAPDHILARRRAWGAERLAETVRDHSARFYRHAARWLEIQSSHGPEAVEQVYLEVLEGRARVDQANVLYW</sequence>
<dbReference type="AlphaFoldDB" id="A0A9Q3W610"/>
<proteinExistence type="predicted"/>
<evidence type="ECO:0000313" key="1">
    <source>
        <dbReference type="EMBL" id="MCE7508467.1"/>
    </source>
</evidence>
<gene>
    <name evidence="1" type="ORF">LZG35_07435</name>
</gene>
<dbReference type="Pfam" id="PF11017">
    <property type="entry name" value="DUF2855"/>
    <property type="match status" value="1"/>
</dbReference>
<dbReference type="Proteomes" id="UP001107961">
    <property type="component" value="Unassembled WGS sequence"/>
</dbReference>
<dbReference type="EMBL" id="JAJVKT010000007">
    <property type="protein sequence ID" value="MCE7508467.1"/>
    <property type="molecule type" value="Genomic_DNA"/>
</dbReference>
<name>A0A9Q3W610_9GAMM</name>
<accession>A0A9Q3W610</accession>
<reference evidence="1" key="1">
    <citation type="submission" date="2022-01" db="EMBL/GenBank/DDBJ databases">
        <authorList>
            <person name="Karlyshev A.V."/>
            <person name="Jaspars M."/>
        </authorList>
    </citation>
    <scope>NUCLEOTIDE SEQUENCE</scope>
    <source>
        <strain evidence="1">AGSA3-2</strain>
    </source>
</reference>
<comment type="caution">
    <text evidence="1">The sequence shown here is derived from an EMBL/GenBank/DDBJ whole genome shotgun (WGS) entry which is preliminary data.</text>
</comment>
<dbReference type="RefSeq" id="WP_233925677.1">
    <property type="nucleotide sequence ID" value="NZ_JAJVKT010000007.1"/>
</dbReference>
<evidence type="ECO:0000313" key="2">
    <source>
        <dbReference type="Proteomes" id="UP001107961"/>
    </source>
</evidence>
<dbReference type="InterPro" id="IPR021276">
    <property type="entry name" value="DUF2855"/>
</dbReference>
<organism evidence="1 2">
    <name type="scientific">Alloalcanivorax xenomutans</name>
    <dbReference type="NCBI Taxonomy" id="1094342"/>
    <lineage>
        <taxon>Bacteria</taxon>
        <taxon>Pseudomonadati</taxon>
        <taxon>Pseudomonadota</taxon>
        <taxon>Gammaproteobacteria</taxon>
        <taxon>Oceanospirillales</taxon>
        <taxon>Alcanivoracaceae</taxon>
        <taxon>Alloalcanivorax</taxon>
    </lineage>
</organism>
<protein>
    <submittedName>
        <fullName evidence="1">DUF2855 family protein</fullName>
    </submittedName>
</protein>